<accession>A0A917LQY8</accession>
<dbReference type="AlphaFoldDB" id="A0A917LQY8"/>
<reference evidence="1" key="1">
    <citation type="journal article" date="2014" name="Int. J. Syst. Evol. Microbiol.">
        <title>Complete genome sequence of Corynebacterium casei LMG S-19264T (=DSM 44701T), isolated from a smear-ripened cheese.</title>
        <authorList>
            <consortium name="US DOE Joint Genome Institute (JGI-PGF)"/>
            <person name="Walter F."/>
            <person name="Albersmeier A."/>
            <person name="Kalinowski J."/>
            <person name="Ruckert C."/>
        </authorList>
    </citation>
    <scope>NUCLEOTIDE SEQUENCE</scope>
    <source>
        <strain evidence="1">CGMCC 1.12751</strain>
    </source>
</reference>
<sequence length="312" mass="37495">MAYLTKHTYSKLSRKIDLKTKVSQQLFMKHILNDQKLYYIFNSVELKYLFNFKLLFENNKEQMEHYLSYVPKQKDEKKYVFETKRKLKYHLSSACSFLKKDFLNFNIPQEIRDLGDVAIEDYRSWFKKEGYAEQYSEGILDVSVVVFRYNNIFPMKYGVARLNEKYNLIEEIPNSSIEREDSKFNYHTFLENIEDLKNDYAFHFQCKVTRTLSKFDYLLQRSDTEIANKISELFTPEFITNYGMDRVKKMFVISKRIKKELMSALIDYFKWTYRSTLHSIDTVTLEHFGLECCHSCKENQIENKLKASSIYV</sequence>
<dbReference type="Proteomes" id="UP000625976">
    <property type="component" value="Unassembled WGS sequence"/>
</dbReference>
<reference evidence="1" key="2">
    <citation type="submission" date="2020-09" db="EMBL/GenBank/DDBJ databases">
        <authorList>
            <person name="Sun Q."/>
            <person name="Zhou Y."/>
        </authorList>
    </citation>
    <scope>NUCLEOTIDE SEQUENCE</scope>
    <source>
        <strain evidence="1">CGMCC 1.12751</strain>
    </source>
</reference>
<gene>
    <name evidence="1" type="ORF">GCM10010976_23730</name>
</gene>
<dbReference type="EMBL" id="BMFQ01000003">
    <property type="protein sequence ID" value="GGG51816.1"/>
    <property type="molecule type" value="Genomic_DNA"/>
</dbReference>
<evidence type="ECO:0000313" key="2">
    <source>
        <dbReference type="Proteomes" id="UP000625976"/>
    </source>
</evidence>
<protein>
    <submittedName>
        <fullName evidence="1">Uncharacterized protein</fullName>
    </submittedName>
</protein>
<dbReference type="RefSeq" id="WP_188465161.1">
    <property type="nucleotide sequence ID" value="NZ_BMFQ01000003.1"/>
</dbReference>
<organism evidence="1 2">
    <name type="scientific">Bizionia arctica</name>
    <dbReference type="NCBI Taxonomy" id="1495645"/>
    <lineage>
        <taxon>Bacteria</taxon>
        <taxon>Pseudomonadati</taxon>
        <taxon>Bacteroidota</taxon>
        <taxon>Flavobacteriia</taxon>
        <taxon>Flavobacteriales</taxon>
        <taxon>Flavobacteriaceae</taxon>
        <taxon>Bizionia</taxon>
    </lineage>
</organism>
<keyword evidence="2" id="KW-1185">Reference proteome</keyword>
<name>A0A917LQY8_9FLAO</name>
<proteinExistence type="predicted"/>
<comment type="caution">
    <text evidence="1">The sequence shown here is derived from an EMBL/GenBank/DDBJ whole genome shotgun (WGS) entry which is preliminary data.</text>
</comment>
<evidence type="ECO:0000313" key="1">
    <source>
        <dbReference type="EMBL" id="GGG51816.1"/>
    </source>
</evidence>